<gene>
    <name evidence="2" type="ORF">mMyoMyo1_009870</name>
</gene>
<dbReference type="InterPro" id="IPR017945">
    <property type="entry name" value="DHBP_synth_RibB-like_a/b_dom"/>
</dbReference>
<keyword evidence="3" id="KW-1185">Reference proteome</keyword>
<evidence type="ECO:0000313" key="2">
    <source>
        <dbReference type="EMBL" id="KAF6379000.1"/>
    </source>
</evidence>
<evidence type="ECO:0000313" key="3">
    <source>
        <dbReference type="Proteomes" id="UP000527355"/>
    </source>
</evidence>
<accession>A0A7J7ZZ46</accession>
<evidence type="ECO:0000256" key="1">
    <source>
        <dbReference type="SAM" id="MobiDB-lite"/>
    </source>
</evidence>
<reference evidence="2 3" key="1">
    <citation type="journal article" date="2020" name="Nature">
        <title>Six reference-quality genomes reveal evolution of bat adaptations.</title>
        <authorList>
            <person name="Jebb D."/>
            <person name="Huang Z."/>
            <person name="Pippel M."/>
            <person name="Hughes G.M."/>
            <person name="Lavrichenko K."/>
            <person name="Devanna P."/>
            <person name="Winkler S."/>
            <person name="Jermiin L.S."/>
            <person name="Skirmuntt E.C."/>
            <person name="Katzourakis A."/>
            <person name="Burkitt-Gray L."/>
            <person name="Ray D.A."/>
            <person name="Sullivan K.A.M."/>
            <person name="Roscito J.G."/>
            <person name="Kirilenko B.M."/>
            <person name="Davalos L.M."/>
            <person name="Corthals A.P."/>
            <person name="Power M.L."/>
            <person name="Jones G."/>
            <person name="Ransome R.D."/>
            <person name="Dechmann D.K.N."/>
            <person name="Locatelli A.G."/>
            <person name="Puechmaille S.J."/>
            <person name="Fedrigo O."/>
            <person name="Jarvis E.D."/>
            <person name="Hiller M."/>
            <person name="Vernes S.C."/>
            <person name="Myers E.W."/>
            <person name="Teeling E.C."/>
        </authorList>
    </citation>
    <scope>NUCLEOTIDE SEQUENCE [LARGE SCALE GENOMIC DNA]</scope>
    <source>
        <strain evidence="2">MMyoMyo1</strain>
        <tissue evidence="2">Flight muscle</tissue>
    </source>
</reference>
<feature type="region of interest" description="Disordered" evidence="1">
    <location>
        <begin position="131"/>
        <end position="152"/>
    </location>
</feature>
<proteinExistence type="predicted"/>
<dbReference type="SUPFAM" id="SSF55821">
    <property type="entry name" value="YrdC/RibB"/>
    <property type="match status" value="1"/>
</dbReference>
<dbReference type="AlphaFoldDB" id="A0A7J7ZZ46"/>
<organism evidence="2 3">
    <name type="scientific">Myotis myotis</name>
    <name type="common">Greater mouse-eared bat</name>
    <name type="synonym">Vespertilio myotis</name>
    <dbReference type="NCBI Taxonomy" id="51298"/>
    <lineage>
        <taxon>Eukaryota</taxon>
        <taxon>Metazoa</taxon>
        <taxon>Chordata</taxon>
        <taxon>Craniata</taxon>
        <taxon>Vertebrata</taxon>
        <taxon>Euteleostomi</taxon>
        <taxon>Mammalia</taxon>
        <taxon>Eutheria</taxon>
        <taxon>Laurasiatheria</taxon>
        <taxon>Chiroptera</taxon>
        <taxon>Yangochiroptera</taxon>
        <taxon>Vespertilionidae</taxon>
        <taxon>Myotis</taxon>
    </lineage>
</organism>
<comment type="caution">
    <text evidence="2">The sequence shown here is derived from an EMBL/GenBank/DDBJ whole genome shotgun (WGS) entry which is preliminary data.</text>
</comment>
<sequence length="152" mass="16272">MTQGSGSQQRARPCDSWSCCWPRGLMGSKPCLKRALGRASLCTTPGNQYVRSEWFLPLTLSPQVQAGSCLFTLCHLRSQQAGQPQDSGRDFKEALESNAQSLGIRIPGHNSMRDLAQVFGGPLALTRADLSSQTSSLSRRVPGPLASAAPGN</sequence>
<protein>
    <submittedName>
        <fullName evidence="2">Uncharacterized protein</fullName>
    </submittedName>
</protein>
<dbReference type="EMBL" id="JABWUV010000002">
    <property type="protein sequence ID" value="KAF6379000.1"/>
    <property type="molecule type" value="Genomic_DNA"/>
</dbReference>
<name>A0A7J7ZZ46_MYOMY</name>
<dbReference type="Gene3D" id="3.90.870.10">
    <property type="entry name" value="DHBP synthase"/>
    <property type="match status" value="1"/>
</dbReference>
<dbReference type="Proteomes" id="UP000527355">
    <property type="component" value="Unassembled WGS sequence"/>
</dbReference>